<comment type="caution">
    <text evidence="1">The sequence shown here is derived from an EMBL/GenBank/DDBJ whole genome shotgun (WGS) entry which is preliminary data.</text>
</comment>
<protein>
    <submittedName>
        <fullName evidence="1">Uncharacterized protein</fullName>
    </submittedName>
</protein>
<evidence type="ECO:0000313" key="1">
    <source>
        <dbReference type="EMBL" id="RPD38271.1"/>
    </source>
</evidence>
<proteinExistence type="predicted"/>
<name>A0A3N4M518_9BACT</name>
<gene>
    <name evidence="1" type="ORF">EG028_25605</name>
</gene>
<organism evidence="1 2">
    <name type="scientific">Chitinophaga barathri</name>
    <dbReference type="NCBI Taxonomy" id="1647451"/>
    <lineage>
        <taxon>Bacteria</taxon>
        <taxon>Pseudomonadati</taxon>
        <taxon>Bacteroidota</taxon>
        <taxon>Chitinophagia</taxon>
        <taxon>Chitinophagales</taxon>
        <taxon>Chitinophagaceae</taxon>
        <taxon>Chitinophaga</taxon>
    </lineage>
</organism>
<dbReference type="EMBL" id="RMBX01000016">
    <property type="protein sequence ID" value="RPD38271.1"/>
    <property type="molecule type" value="Genomic_DNA"/>
</dbReference>
<dbReference type="AlphaFoldDB" id="A0A3N4M518"/>
<accession>A0A3N4M518</accession>
<reference evidence="2" key="1">
    <citation type="submission" date="2018-11" db="EMBL/GenBank/DDBJ databases">
        <title>Chitinophaga lutea sp.nov., isolate from arsenic contaminated soil.</title>
        <authorList>
            <person name="Zong Y."/>
        </authorList>
    </citation>
    <scope>NUCLEOTIDE SEQUENCE [LARGE SCALE GENOMIC DNA]</scope>
    <source>
        <strain evidence="2">YLT18</strain>
    </source>
</reference>
<evidence type="ECO:0000313" key="2">
    <source>
        <dbReference type="Proteomes" id="UP000279089"/>
    </source>
</evidence>
<sequence>MILASCQFFGGGGRAYDNDKDLSGLVEELKDKFGQNAGFTSITMSYHDGIGTSTVATGGDINSNKLTERLKQKGIWQDKAEVTLEIDGEATPKDFMFTLDQVQDLRKIPGLVKSSIEKVEKEKKITDLVSNMVSVSMPSRIDTPGDELRITVYVSPKNGGTDFTLLYNQKGEFLKMMH</sequence>
<keyword evidence="2" id="KW-1185">Reference proteome</keyword>
<dbReference type="OrthoDB" id="676695at2"/>
<dbReference type="Proteomes" id="UP000279089">
    <property type="component" value="Unassembled WGS sequence"/>
</dbReference>